<dbReference type="InterPro" id="IPR011051">
    <property type="entry name" value="RmlC_Cupin_sf"/>
</dbReference>
<accession>A0A836CH04</accession>
<dbReference type="OrthoDB" id="1921208at2759"/>
<dbReference type="Pfam" id="PF00190">
    <property type="entry name" value="Cupin_1"/>
    <property type="match status" value="1"/>
</dbReference>
<keyword evidence="3" id="KW-1185">Reference proteome</keyword>
<gene>
    <name evidence="2" type="ORF">JKP88DRAFT_313021</name>
</gene>
<comment type="caution">
    <text evidence="2">The sequence shown here is derived from an EMBL/GenBank/DDBJ whole genome shotgun (WGS) entry which is preliminary data.</text>
</comment>
<name>A0A836CH04_9STRA</name>
<reference evidence="2" key="1">
    <citation type="submission" date="2021-02" db="EMBL/GenBank/DDBJ databases">
        <title>First Annotated Genome of the Yellow-green Alga Tribonema minus.</title>
        <authorList>
            <person name="Mahan K.M."/>
        </authorList>
    </citation>
    <scope>NUCLEOTIDE SEQUENCE</scope>
    <source>
        <strain evidence="2">UTEX B ZZ1240</strain>
    </source>
</reference>
<feature type="domain" description="Cupin type-1" evidence="1">
    <location>
        <begin position="39"/>
        <end position="180"/>
    </location>
</feature>
<sequence length="218" mass="22230">MAESKGGEHVHMDKDVGGDLDMPFGGGVAANRQLPEDPINFAVSTRAAFSGGTIQVLGAPTLPSLTGEKVAMARVVLEPCGINLDFIPRATEILYVVDAAPEGVLMAFVDEFVPGQGPRAITNVVTTGEATFFPQGLGHMQVNLGCTPATMIAALGSDDFGVQTITAVIAGLASDDRLAEGAAAALGIYSDQLAQLSAGFPTNPAAGSDACRARCGLV</sequence>
<evidence type="ECO:0000313" key="2">
    <source>
        <dbReference type="EMBL" id="KAG5185184.1"/>
    </source>
</evidence>
<dbReference type="PANTHER" id="PTHR31238">
    <property type="entry name" value="GERMIN-LIKE PROTEIN SUBFAMILY 3 MEMBER 3"/>
    <property type="match status" value="1"/>
</dbReference>
<dbReference type="InterPro" id="IPR006045">
    <property type="entry name" value="Cupin_1"/>
</dbReference>
<dbReference type="SUPFAM" id="SSF51182">
    <property type="entry name" value="RmlC-like cupins"/>
    <property type="match status" value="1"/>
</dbReference>
<dbReference type="SMART" id="SM00835">
    <property type="entry name" value="Cupin_1"/>
    <property type="match status" value="1"/>
</dbReference>
<dbReference type="EMBL" id="JAFCMP010000139">
    <property type="protein sequence ID" value="KAG5185184.1"/>
    <property type="molecule type" value="Genomic_DNA"/>
</dbReference>
<dbReference type="Proteomes" id="UP000664859">
    <property type="component" value="Unassembled WGS sequence"/>
</dbReference>
<organism evidence="2 3">
    <name type="scientific">Tribonema minus</name>
    <dbReference type="NCBI Taxonomy" id="303371"/>
    <lineage>
        <taxon>Eukaryota</taxon>
        <taxon>Sar</taxon>
        <taxon>Stramenopiles</taxon>
        <taxon>Ochrophyta</taxon>
        <taxon>PX clade</taxon>
        <taxon>Xanthophyceae</taxon>
        <taxon>Tribonematales</taxon>
        <taxon>Tribonemataceae</taxon>
        <taxon>Tribonema</taxon>
    </lineage>
</organism>
<proteinExistence type="predicted"/>
<protein>
    <submittedName>
        <fullName evidence="2">Cupin-like protein</fullName>
    </submittedName>
</protein>
<evidence type="ECO:0000313" key="3">
    <source>
        <dbReference type="Proteomes" id="UP000664859"/>
    </source>
</evidence>
<dbReference type="Gene3D" id="2.60.120.10">
    <property type="entry name" value="Jelly Rolls"/>
    <property type="match status" value="1"/>
</dbReference>
<evidence type="ECO:0000259" key="1">
    <source>
        <dbReference type="SMART" id="SM00835"/>
    </source>
</evidence>
<dbReference type="AlphaFoldDB" id="A0A836CH04"/>
<dbReference type="InterPro" id="IPR014710">
    <property type="entry name" value="RmlC-like_jellyroll"/>
</dbReference>